<evidence type="ECO:0000256" key="2">
    <source>
        <dbReference type="ARBA" id="ARBA00023015"/>
    </source>
</evidence>
<name>A0A7M4D9D4_9BACT</name>
<dbReference type="PANTHER" id="PTHR43133">
    <property type="entry name" value="RNA POLYMERASE ECF-TYPE SIGMA FACTO"/>
    <property type="match status" value="1"/>
</dbReference>
<dbReference type="InterPro" id="IPR013325">
    <property type="entry name" value="RNA_pol_sigma_r2"/>
</dbReference>
<evidence type="ECO:0000259" key="5">
    <source>
        <dbReference type="Pfam" id="PF04542"/>
    </source>
</evidence>
<dbReference type="InterPro" id="IPR013324">
    <property type="entry name" value="RNA_pol_sigma_r3/r4-like"/>
</dbReference>
<keyword evidence="4" id="KW-0804">Transcription</keyword>
<protein>
    <submittedName>
        <fullName evidence="7">Sigma-70 family RNA polymerase sigma factor</fullName>
    </submittedName>
</protein>
<feature type="domain" description="RNA polymerase sigma-70 region 2" evidence="5">
    <location>
        <begin position="14"/>
        <end position="79"/>
    </location>
</feature>
<dbReference type="SUPFAM" id="SSF88659">
    <property type="entry name" value="Sigma3 and sigma4 domains of RNA polymerase sigma factors"/>
    <property type="match status" value="1"/>
</dbReference>
<dbReference type="PANTHER" id="PTHR43133:SF45">
    <property type="entry name" value="RNA POLYMERASE ECF-TYPE SIGMA FACTOR"/>
    <property type="match status" value="1"/>
</dbReference>
<evidence type="ECO:0000313" key="7">
    <source>
        <dbReference type="EMBL" id="MUP39263.1"/>
    </source>
</evidence>
<dbReference type="Gene3D" id="1.10.10.10">
    <property type="entry name" value="Winged helix-like DNA-binding domain superfamily/Winged helix DNA-binding domain"/>
    <property type="match status" value="1"/>
</dbReference>
<dbReference type="InterPro" id="IPR007627">
    <property type="entry name" value="RNA_pol_sigma70_r2"/>
</dbReference>
<gene>
    <name evidence="8" type="ORF">DWB62_015695</name>
    <name evidence="7" type="ORF">GNY23_15695</name>
</gene>
<evidence type="ECO:0000256" key="4">
    <source>
        <dbReference type="ARBA" id="ARBA00023163"/>
    </source>
</evidence>
<reference evidence="8 9" key="1">
    <citation type="submission" date="2019-11" db="EMBL/GenBank/DDBJ databases">
        <title>Draft genome sequence of Labilibaculum sp. strain SYP isolated from Black Sea.</title>
        <authorList>
            <person name="Yadav S."/>
            <person name="Villanueva L."/>
        </authorList>
    </citation>
    <scope>NUCLEOTIDE SEQUENCE [LARGE SCALE GENOMIC DNA]</scope>
    <source>
        <strain evidence="8 9">44</strain>
    </source>
</reference>
<dbReference type="InterPro" id="IPR013249">
    <property type="entry name" value="RNA_pol_sigma70_r4_t2"/>
</dbReference>
<keyword evidence="3" id="KW-0731">Sigma factor</keyword>
<comment type="similarity">
    <text evidence="1">Belongs to the sigma-70 factor family. ECF subfamily.</text>
</comment>
<dbReference type="Pfam" id="PF08281">
    <property type="entry name" value="Sigma70_r4_2"/>
    <property type="match status" value="1"/>
</dbReference>
<accession>A0A7M4D9D4</accession>
<dbReference type="InterPro" id="IPR039425">
    <property type="entry name" value="RNA_pol_sigma-70-like"/>
</dbReference>
<proteinExistence type="inferred from homology"/>
<dbReference type="Pfam" id="PF04542">
    <property type="entry name" value="Sigma70_r2"/>
    <property type="match status" value="1"/>
</dbReference>
<keyword evidence="2" id="KW-0805">Transcription regulation</keyword>
<organism evidence="7 10">
    <name type="scientific">Labilibaculum euxinus</name>
    <dbReference type="NCBI Taxonomy" id="2686357"/>
    <lineage>
        <taxon>Bacteria</taxon>
        <taxon>Pseudomonadati</taxon>
        <taxon>Bacteroidota</taxon>
        <taxon>Bacteroidia</taxon>
        <taxon>Marinilabiliales</taxon>
        <taxon>Marinifilaceae</taxon>
        <taxon>Labilibaculum</taxon>
    </lineage>
</organism>
<dbReference type="GO" id="GO:0016987">
    <property type="term" value="F:sigma factor activity"/>
    <property type="evidence" value="ECO:0007669"/>
    <property type="project" value="UniProtKB-KW"/>
</dbReference>
<dbReference type="GO" id="GO:0006352">
    <property type="term" value="P:DNA-templated transcription initiation"/>
    <property type="evidence" value="ECO:0007669"/>
    <property type="project" value="InterPro"/>
</dbReference>
<feature type="domain" description="RNA polymerase sigma factor 70 region 4 type 2" evidence="6">
    <location>
        <begin position="108"/>
        <end position="157"/>
    </location>
</feature>
<keyword evidence="9" id="KW-1185">Reference proteome</keyword>
<dbReference type="EMBL" id="WOTW01000044">
    <property type="protein sequence ID" value="MUP39263.1"/>
    <property type="molecule type" value="Genomic_DNA"/>
</dbReference>
<evidence type="ECO:0000259" key="6">
    <source>
        <dbReference type="Pfam" id="PF08281"/>
    </source>
</evidence>
<sequence length="166" mass="19347">MTDSDLKEKFISVFEENIGIILKISRAYTKTTHDREDLINDIALELWKSYPNFKGDSKISTWIYRISLNTSMNYRRKDKSNLLFFSETNQFDTSTWLQDTEVNEQVELLYDCIDDLTEFNKAIIILYLDGNSHDEISTITGISKTNVGTRISRIKEQIKKNANSKK</sequence>
<dbReference type="InterPro" id="IPR014284">
    <property type="entry name" value="RNA_pol_sigma-70_dom"/>
</dbReference>
<dbReference type="OrthoDB" id="9780326at2"/>
<dbReference type="Proteomes" id="UP000285951">
    <property type="component" value="Unassembled WGS sequence"/>
</dbReference>
<evidence type="ECO:0000313" key="9">
    <source>
        <dbReference type="Proteomes" id="UP000285951"/>
    </source>
</evidence>
<reference evidence="7 10" key="2">
    <citation type="submission" date="2019-12" db="EMBL/GenBank/DDBJ databases">
        <title>Draft genome sequence of Labilibaculum sp. strain 44 isolated from deep waters of Black Sea.</title>
        <authorList>
            <person name="Yadav S."/>
            <person name="Villanueva L."/>
        </authorList>
    </citation>
    <scope>NUCLEOTIDE SEQUENCE [LARGE SCALE GENOMIC DNA]</scope>
    <source>
        <strain evidence="7 10">44</strain>
    </source>
</reference>
<evidence type="ECO:0000256" key="3">
    <source>
        <dbReference type="ARBA" id="ARBA00023082"/>
    </source>
</evidence>
<comment type="caution">
    <text evidence="7">The sequence shown here is derived from an EMBL/GenBank/DDBJ whole genome shotgun (WGS) entry which is preliminary data.</text>
</comment>
<dbReference type="InterPro" id="IPR036388">
    <property type="entry name" value="WH-like_DNA-bd_sf"/>
</dbReference>
<evidence type="ECO:0000313" key="8">
    <source>
        <dbReference type="EMBL" id="MVB08468.1"/>
    </source>
</evidence>
<dbReference type="RefSeq" id="WP_156196713.1">
    <property type="nucleotide sequence ID" value="NZ_QTZN02000044.1"/>
</dbReference>
<dbReference type="Proteomes" id="UP000462449">
    <property type="component" value="Unassembled WGS sequence"/>
</dbReference>
<dbReference type="AlphaFoldDB" id="A0A7M4D9D4"/>
<evidence type="ECO:0000313" key="10">
    <source>
        <dbReference type="Proteomes" id="UP000462449"/>
    </source>
</evidence>
<dbReference type="Gene3D" id="1.10.1740.10">
    <property type="match status" value="1"/>
</dbReference>
<dbReference type="NCBIfam" id="TIGR02937">
    <property type="entry name" value="sigma70-ECF"/>
    <property type="match status" value="1"/>
</dbReference>
<dbReference type="SUPFAM" id="SSF88946">
    <property type="entry name" value="Sigma2 domain of RNA polymerase sigma factors"/>
    <property type="match status" value="1"/>
</dbReference>
<dbReference type="EMBL" id="QTZN02000044">
    <property type="protein sequence ID" value="MVB08468.1"/>
    <property type="molecule type" value="Genomic_DNA"/>
</dbReference>
<dbReference type="GO" id="GO:0003677">
    <property type="term" value="F:DNA binding"/>
    <property type="evidence" value="ECO:0007669"/>
    <property type="project" value="InterPro"/>
</dbReference>
<evidence type="ECO:0000256" key="1">
    <source>
        <dbReference type="ARBA" id="ARBA00010641"/>
    </source>
</evidence>